<dbReference type="Proteomes" id="UP000002535">
    <property type="component" value="Chromosome"/>
</dbReference>
<reference evidence="1 2" key="1">
    <citation type="journal article" date="2007" name="PLoS Genet.">
        <title>Patterns and implications of gene gain and loss in the evolution of Prochlorococcus.</title>
        <authorList>
            <person name="Kettler G.C."/>
            <person name="Martiny A.C."/>
            <person name="Huang K."/>
            <person name="Zucker J."/>
            <person name="Coleman M.L."/>
            <person name="Rodrigue S."/>
            <person name="Chen F."/>
            <person name="Lapidus A."/>
            <person name="Ferriera S."/>
            <person name="Johnson J."/>
            <person name="Steglich C."/>
            <person name="Church G.M."/>
            <person name="Richardson P."/>
            <person name="Chisholm S.W."/>
        </authorList>
    </citation>
    <scope>NUCLEOTIDE SEQUENCE [LARGE SCALE GENOMIC DNA]</scope>
    <source>
        <strain evidence="1 2">NATL2A</strain>
    </source>
</reference>
<dbReference type="KEGG" id="pmn:PMN2A_2153"/>
<accession>A7MDY6</accession>
<gene>
    <name evidence="1" type="ordered locus">PMN2A_2153</name>
</gene>
<organism evidence="1 2">
    <name type="scientific">Prochlorococcus marinus (strain NATL2A)</name>
    <dbReference type="NCBI Taxonomy" id="59920"/>
    <lineage>
        <taxon>Bacteria</taxon>
        <taxon>Bacillati</taxon>
        <taxon>Cyanobacteriota</taxon>
        <taxon>Cyanophyceae</taxon>
        <taxon>Synechococcales</taxon>
        <taxon>Prochlorococcaceae</taxon>
        <taxon>Prochlorococcus</taxon>
    </lineage>
</organism>
<sequence length="50" mass="5949">MLMAVKIEGIKILKEKEIQEPRNVEYALNGFVDQSESEIKWIKLHQMFDK</sequence>
<name>A7MDY6_PROMT</name>
<keyword evidence="2" id="KW-1185">Reference proteome</keyword>
<evidence type="ECO:0000313" key="1">
    <source>
        <dbReference type="EMBL" id="ABU24074.1"/>
    </source>
</evidence>
<evidence type="ECO:0000313" key="2">
    <source>
        <dbReference type="Proteomes" id="UP000002535"/>
    </source>
</evidence>
<dbReference type="AlphaFoldDB" id="A7MDY6"/>
<protein>
    <submittedName>
        <fullName evidence="1">Uncharacterized protein</fullName>
    </submittedName>
</protein>
<proteinExistence type="predicted"/>
<dbReference type="HOGENOM" id="CLU_3156583_0_0_3"/>
<dbReference type="EMBL" id="CP000095">
    <property type="protein sequence ID" value="ABU24074.1"/>
    <property type="molecule type" value="Genomic_DNA"/>
</dbReference>